<feature type="transmembrane region" description="Helical" evidence="1">
    <location>
        <begin position="86"/>
        <end position="110"/>
    </location>
</feature>
<organism evidence="2">
    <name type="scientific">Pontimicrobium sp. SW4</name>
    <dbReference type="NCBI Taxonomy" id="3153519"/>
    <lineage>
        <taxon>Bacteria</taxon>
        <taxon>Pseudomonadati</taxon>
        <taxon>Bacteroidota</taxon>
        <taxon>Flavobacteriia</taxon>
        <taxon>Flavobacteriales</taxon>
        <taxon>Flavobacteriaceae</taxon>
        <taxon>Pontimicrobium</taxon>
    </lineage>
</organism>
<dbReference type="EMBL" id="CP157199">
    <property type="protein sequence ID" value="XBG61637.1"/>
    <property type="molecule type" value="Genomic_DNA"/>
</dbReference>
<keyword evidence="1" id="KW-0812">Transmembrane</keyword>
<keyword evidence="1" id="KW-1133">Transmembrane helix</keyword>
<dbReference type="AlphaFoldDB" id="A0AAU7BTL9"/>
<feature type="transmembrane region" description="Helical" evidence="1">
    <location>
        <begin position="56"/>
        <end position="74"/>
    </location>
</feature>
<evidence type="ECO:0000313" key="2">
    <source>
        <dbReference type="EMBL" id="XBG61637.1"/>
    </source>
</evidence>
<evidence type="ECO:0008006" key="3">
    <source>
        <dbReference type="Google" id="ProtNLM"/>
    </source>
</evidence>
<keyword evidence="1" id="KW-0472">Membrane</keyword>
<dbReference type="RefSeq" id="WP_347924324.1">
    <property type="nucleotide sequence ID" value="NZ_CP157199.1"/>
</dbReference>
<evidence type="ECO:0000256" key="1">
    <source>
        <dbReference type="SAM" id="Phobius"/>
    </source>
</evidence>
<gene>
    <name evidence="2" type="ORF">ABGB03_01720</name>
</gene>
<accession>A0AAU7BTL9</accession>
<protein>
    <recommendedName>
        <fullName evidence="3">Signal peptidase II</fullName>
    </recommendedName>
</protein>
<feature type="transmembrane region" description="Helical" evidence="1">
    <location>
        <begin position="116"/>
        <end position="138"/>
    </location>
</feature>
<reference evidence="2" key="1">
    <citation type="submission" date="2024-05" db="EMBL/GenBank/DDBJ databases">
        <title>Pontimicrobium maritimus sp. nov., isolated form sea water.</title>
        <authorList>
            <person name="Muhammad N."/>
            <person name="Vuong T.Q."/>
            <person name="Han H.L."/>
            <person name="Kim S.-G."/>
        </authorList>
    </citation>
    <scope>NUCLEOTIDE SEQUENCE</scope>
    <source>
        <strain evidence="2">SW4</strain>
    </source>
</reference>
<sequence>MKNEIPESGVYHYPGLPKNQSQIEIDKIKNKLKQDPRITLMVYVKEPTQLFNSKTFVFSLLINLVTVIFSIFIISRMTIKNRKNIFSVTLFLGLLTVIMSDISLMNWFMFPASYTLVNAFDKIVSFGLLGLLFTFYTFKNRNHA</sequence>
<name>A0AAU7BTL9_9FLAO</name>
<proteinExistence type="predicted"/>